<dbReference type="InterPro" id="IPR051450">
    <property type="entry name" value="Gfo/Idh/MocA_Oxidoreductases"/>
</dbReference>
<evidence type="ECO:0000259" key="2">
    <source>
        <dbReference type="Pfam" id="PF01408"/>
    </source>
</evidence>
<gene>
    <name evidence="4" type="ORF">E0H73_40990</name>
</gene>
<accession>A0A4R0K189</accession>
<feature type="domain" description="Gfo/Idh/MocA-like oxidoreductase N-terminal" evidence="2">
    <location>
        <begin position="72"/>
        <end position="191"/>
    </location>
</feature>
<organism evidence="4 5">
    <name type="scientific">Kribbella pittospori</name>
    <dbReference type="NCBI Taxonomy" id="722689"/>
    <lineage>
        <taxon>Bacteria</taxon>
        <taxon>Bacillati</taxon>
        <taxon>Actinomycetota</taxon>
        <taxon>Actinomycetes</taxon>
        <taxon>Propionibacteriales</taxon>
        <taxon>Kribbellaceae</taxon>
        <taxon>Kribbella</taxon>
    </lineage>
</organism>
<feature type="compositionally biased region" description="Low complexity" evidence="1">
    <location>
        <begin position="17"/>
        <end position="29"/>
    </location>
</feature>
<dbReference type="GO" id="GO:0000166">
    <property type="term" value="F:nucleotide binding"/>
    <property type="evidence" value="ECO:0007669"/>
    <property type="project" value="InterPro"/>
</dbReference>
<dbReference type="Pfam" id="PF01408">
    <property type="entry name" value="GFO_IDH_MocA"/>
    <property type="match status" value="1"/>
</dbReference>
<evidence type="ECO:0000256" key="1">
    <source>
        <dbReference type="SAM" id="MobiDB-lite"/>
    </source>
</evidence>
<feature type="region of interest" description="Disordered" evidence="1">
    <location>
        <begin position="1"/>
        <end position="29"/>
    </location>
</feature>
<dbReference type="AlphaFoldDB" id="A0A4R0K189"/>
<dbReference type="Gene3D" id="3.30.360.10">
    <property type="entry name" value="Dihydrodipicolinate Reductase, domain 2"/>
    <property type="match status" value="1"/>
</dbReference>
<comment type="caution">
    <text evidence="4">The sequence shown here is derived from an EMBL/GenBank/DDBJ whole genome shotgun (WGS) entry which is preliminary data.</text>
</comment>
<name>A0A4R0K189_9ACTN</name>
<sequence length="432" mass="46040">MGGRRNGSAARRGRGGPVRTPAGVRRPGRGVRQCVRGRISGHPAREGQVVPKYEDAVPCQNYERRSAVFRPRIGIIGTGWWATRHHIPSLLASGQCDVAALADSDPQRLAVAAQHFGLAKTYATADEMFAGTELDGVIVAVPHCDHYPVVRTALVHDVHVLVEKPMTLLSVDAWDLVRLAGDRGLHLLVGFTYQYTKSARRCRDALQDGQIGDLMLVSGFYSSSAGIHYRGAAGAEGADAKYPLMKPQAATYRDPAVAGGGQGQTQLSHTAAMVSWATGQRPADVAAYMSDCDLPVDLVDAVSFRLESGAVGSVASTGSLPEGEVGHHELRYHGTAGHVIQNLRLGRVEVHRYGAGVEVIDAADEGAYPSQEPARTLVRLILGSGDNPAPGAAAAHATEFVEAAYRSRDLGRPVAITELDGQPQTTRQQDRS</sequence>
<dbReference type="PANTHER" id="PTHR43377">
    <property type="entry name" value="BILIVERDIN REDUCTASE A"/>
    <property type="match status" value="1"/>
</dbReference>
<dbReference type="OrthoDB" id="9792085at2"/>
<evidence type="ECO:0000313" key="5">
    <source>
        <dbReference type="Proteomes" id="UP000291144"/>
    </source>
</evidence>
<dbReference type="InterPro" id="IPR055170">
    <property type="entry name" value="GFO_IDH_MocA-like_dom"/>
</dbReference>
<proteinExistence type="predicted"/>
<dbReference type="InterPro" id="IPR036291">
    <property type="entry name" value="NAD(P)-bd_dom_sf"/>
</dbReference>
<dbReference type="SUPFAM" id="SSF55347">
    <property type="entry name" value="Glyceraldehyde-3-phosphate dehydrogenase-like, C-terminal domain"/>
    <property type="match status" value="1"/>
</dbReference>
<dbReference type="SUPFAM" id="SSF51735">
    <property type="entry name" value="NAD(P)-binding Rossmann-fold domains"/>
    <property type="match status" value="1"/>
</dbReference>
<evidence type="ECO:0000313" key="4">
    <source>
        <dbReference type="EMBL" id="TCC51496.1"/>
    </source>
</evidence>
<dbReference type="Pfam" id="PF22725">
    <property type="entry name" value="GFO_IDH_MocA_C3"/>
    <property type="match status" value="1"/>
</dbReference>
<dbReference type="Proteomes" id="UP000291144">
    <property type="component" value="Unassembled WGS sequence"/>
</dbReference>
<keyword evidence="5" id="KW-1185">Reference proteome</keyword>
<dbReference type="InterPro" id="IPR000683">
    <property type="entry name" value="Gfo/Idh/MocA-like_OxRdtase_N"/>
</dbReference>
<dbReference type="PANTHER" id="PTHR43377:SF1">
    <property type="entry name" value="BILIVERDIN REDUCTASE A"/>
    <property type="match status" value="1"/>
</dbReference>
<evidence type="ECO:0000259" key="3">
    <source>
        <dbReference type="Pfam" id="PF22725"/>
    </source>
</evidence>
<reference evidence="4 5" key="1">
    <citation type="submission" date="2019-02" db="EMBL/GenBank/DDBJ databases">
        <title>Kribbella capetownensis sp. nov. and Kribbella speibonae sp. nov., isolated from soil.</title>
        <authorList>
            <person name="Curtis S.M."/>
            <person name="Norton I."/>
            <person name="Everest G.J."/>
            <person name="Meyers P.R."/>
        </authorList>
    </citation>
    <scope>NUCLEOTIDE SEQUENCE [LARGE SCALE GENOMIC DNA]</scope>
    <source>
        <strain evidence="4 5">NRRL B-24813</strain>
    </source>
</reference>
<dbReference type="Gene3D" id="3.40.50.720">
    <property type="entry name" value="NAD(P)-binding Rossmann-like Domain"/>
    <property type="match status" value="1"/>
</dbReference>
<dbReference type="EMBL" id="SJKB01000023">
    <property type="protein sequence ID" value="TCC51496.1"/>
    <property type="molecule type" value="Genomic_DNA"/>
</dbReference>
<protein>
    <submittedName>
        <fullName evidence="4">Gfo/Idh/MocA family oxidoreductase</fullName>
    </submittedName>
</protein>
<feature type="domain" description="GFO/IDH/MocA-like oxidoreductase" evidence="3">
    <location>
        <begin position="200"/>
        <end position="339"/>
    </location>
</feature>
<feature type="compositionally biased region" description="Low complexity" evidence="1">
    <location>
        <begin position="1"/>
        <end position="10"/>
    </location>
</feature>